<evidence type="ECO:0000313" key="3">
    <source>
        <dbReference type="Proteomes" id="UP001500218"/>
    </source>
</evidence>
<feature type="transmembrane region" description="Helical" evidence="1">
    <location>
        <begin position="46"/>
        <end position="65"/>
    </location>
</feature>
<evidence type="ECO:0000256" key="1">
    <source>
        <dbReference type="SAM" id="Phobius"/>
    </source>
</evidence>
<feature type="transmembrane region" description="Helical" evidence="1">
    <location>
        <begin position="121"/>
        <end position="144"/>
    </location>
</feature>
<keyword evidence="1" id="KW-0472">Membrane</keyword>
<feature type="transmembrane region" description="Helical" evidence="1">
    <location>
        <begin position="375"/>
        <end position="397"/>
    </location>
</feature>
<dbReference type="RefSeq" id="WP_344129682.1">
    <property type="nucleotide sequence ID" value="NZ_BAAALT010000060.1"/>
</dbReference>
<sequence>MTVIAAPSNEQRWWRLSIVTGAVVAAAVVAAAIWAPESWSWLPDPMTPAFVGGAVTFSLIVYGIRRGQPLVATPRGLAVRSAVPAATAVTFLMVLAGALAGRAANRWMRLSEQAEFMDQPIAIAVTLTALALTVVLVPAVPAAWHGYAVELTPEGLDVRAAFHRRRIPWKALAPDTPTRQLWPGGRVELTVARPDLVTQHGPNLGYGTRERPALRLDANTHLVVVDAIRWYVEQPIEREAIATPEGRERLTVHLVEARRVPVVPVAASKPLSVTGRLRFPRMTTLVICLTLVAGVLASVADLVITYVFENDLLAAERAAREEFDPVVEGEVFFTTDTLAFARGWAGFTVFASVIICLGLALLIRPALRGSAPARATLATVLGVVGVVLLCPCVGILTVPSSSEEGTFLADVWSPLRLLANALIAGLAIAAAVLVLTSSRTPRGPVESTGPRATMS</sequence>
<feature type="transmembrane region" description="Helical" evidence="1">
    <location>
        <begin position="344"/>
        <end position="363"/>
    </location>
</feature>
<keyword evidence="1" id="KW-0812">Transmembrane</keyword>
<feature type="transmembrane region" description="Helical" evidence="1">
    <location>
        <begin position="12"/>
        <end position="34"/>
    </location>
</feature>
<dbReference type="EMBL" id="BAAALT010000060">
    <property type="protein sequence ID" value="GAA1801650.1"/>
    <property type="molecule type" value="Genomic_DNA"/>
</dbReference>
<gene>
    <name evidence="2" type="ORF">GCM10009682_24440</name>
</gene>
<evidence type="ECO:0000313" key="2">
    <source>
        <dbReference type="EMBL" id="GAA1801650.1"/>
    </source>
</evidence>
<comment type="caution">
    <text evidence="2">The sequence shown here is derived from an EMBL/GenBank/DDBJ whole genome shotgun (WGS) entry which is preliminary data.</text>
</comment>
<protein>
    <submittedName>
        <fullName evidence="2">Uncharacterized protein</fullName>
    </submittedName>
</protein>
<feature type="transmembrane region" description="Helical" evidence="1">
    <location>
        <begin position="285"/>
        <end position="308"/>
    </location>
</feature>
<feature type="transmembrane region" description="Helical" evidence="1">
    <location>
        <begin position="417"/>
        <end position="435"/>
    </location>
</feature>
<organism evidence="2 3">
    <name type="scientific">Luedemannella flava</name>
    <dbReference type="NCBI Taxonomy" id="349316"/>
    <lineage>
        <taxon>Bacteria</taxon>
        <taxon>Bacillati</taxon>
        <taxon>Actinomycetota</taxon>
        <taxon>Actinomycetes</taxon>
        <taxon>Micromonosporales</taxon>
        <taxon>Micromonosporaceae</taxon>
        <taxon>Luedemannella</taxon>
    </lineage>
</organism>
<name>A0ABP4Y2G5_9ACTN</name>
<keyword evidence="1" id="KW-1133">Transmembrane helix</keyword>
<dbReference type="Proteomes" id="UP001500218">
    <property type="component" value="Unassembled WGS sequence"/>
</dbReference>
<feature type="transmembrane region" description="Helical" evidence="1">
    <location>
        <begin position="77"/>
        <end position="101"/>
    </location>
</feature>
<keyword evidence="3" id="KW-1185">Reference proteome</keyword>
<proteinExistence type="predicted"/>
<reference evidence="3" key="1">
    <citation type="journal article" date="2019" name="Int. J. Syst. Evol. Microbiol.">
        <title>The Global Catalogue of Microorganisms (GCM) 10K type strain sequencing project: providing services to taxonomists for standard genome sequencing and annotation.</title>
        <authorList>
            <consortium name="The Broad Institute Genomics Platform"/>
            <consortium name="The Broad Institute Genome Sequencing Center for Infectious Disease"/>
            <person name="Wu L."/>
            <person name="Ma J."/>
        </authorList>
    </citation>
    <scope>NUCLEOTIDE SEQUENCE [LARGE SCALE GENOMIC DNA]</scope>
    <source>
        <strain evidence="3">JCM 13250</strain>
    </source>
</reference>
<accession>A0ABP4Y2G5</accession>